<reference evidence="2 3" key="2">
    <citation type="submission" date="2024-05" db="EMBL/GenBank/DDBJ databases">
        <authorList>
            <person name="Chen Y."/>
            <person name="Shah S."/>
            <person name="Dougan E. K."/>
            <person name="Thang M."/>
            <person name="Chan C."/>
        </authorList>
    </citation>
    <scope>NUCLEOTIDE SEQUENCE [LARGE SCALE GENOMIC DNA]</scope>
</reference>
<evidence type="ECO:0000313" key="2">
    <source>
        <dbReference type="EMBL" id="CAL4800738.1"/>
    </source>
</evidence>
<comment type="caution">
    <text evidence="1">The sequence shown here is derived from an EMBL/GenBank/DDBJ whole genome shotgun (WGS) entry which is preliminary data.</text>
</comment>
<keyword evidence="2" id="KW-0675">Receptor</keyword>
<evidence type="ECO:0000313" key="3">
    <source>
        <dbReference type="Proteomes" id="UP001152797"/>
    </source>
</evidence>
<organism evidence="1">
    <name type="scientific">Cladocopium goreaui</name>
    <dbReference type="NCBI Taxonomy" id="2562237"/>
    <lineage>
        <taxon>Eukaryota</taxon>
        <taxon>Sar</taxon>
        <taxon>Alveolata</taxon>
        <taxon>Dinophyceae</taxon>
        <taxon>Suessiales</taxon>
        <taxon>Symbiodiniaceae</taxon>
        <taxon>Cladocopium</taxon>
    </lineage>
</organism>
<sequence>MGGYRSASSRRLSTTRRLKWLRWRSQQHMIVPEDRLWLMYRLAMMTMLHTGCFGVFLDSTCSTRFPLRGRQRDIFPLSLVAGQEFKPESWTTQRWALLRLFVNAVIGSLNWCYGVKKGAVGPICRTVVQQDVVSRIVSRCLNFEQRLQEPSAGSWEAFTPDWVDLGERPLGPKYGNLQAEAVDVLPCAGACDPSTCLPQEVREVVECEGLMFGEAPAGLDAYEGVPPEDREQYVKLVVRQLRAGQLGLSSHAKGGGGVIAVAKPGGKRQRAVWNGSRVSAAAAKPPKPRHLASPTALTFLECMEGRTIRCSKRDASCWFDQLALPKELQLWMGRPPVYLEELCSVGDMTKEGIQKHMLPGSHTNKDLVVPVSLTWPMGFAWSSYVAQEFLLDLCNSAGLSEHKVLSCETTTPMSFELVFAAATDDLMIFSDARPGVTQSAANRVDSEFQRRGAVRNSRKDIDDEVSATCVGVQLEEGTHLGVPPQRCIAMVVSLLFVLEKAFASPKQVHQILGVQQWFDLLCRCKLSVHNKVYSFVRDPLDTTGRPCLV</sequence>
<proteinExistence type="predicted"/>
<dbReference type="EMBL" id="CAMXCT020005857">
    <property type="protein sequence ID" value="CAL1166801.1"/>
    <property type="molecule type" value="Genomic_DNA"/>
</dbReference>
<reference evidence="1" key="1">
    <citation type="submission" date="2022-10" db="EMBL/GenBank/DDBJ databases">
        <authorList>
            <person name="Chen Y."/>
            <person name="Dougan E. K."/>
            <person name="Chan C."/>
            <person name="Rhodes N."/>
            <person name="Thang M."/>
        </authorList>
    </citation>
    <scope>NUCLEOTIDE SEQUENCE</scope>
</reference>
<dbReference type="EMBL" id="CAMXCT010005857">
    <property type="protein sequence ID" value="CAI4013426.1"/>
    <property type="molecule type" value="Genomic_DNA"/>
</dbReference>
<protein>
    <submittedName>
        <fullName evidence="2">Ultraviolet-B receptor UVR8</fullName>
    </submittedName>
</protein>
<dbReference type="OrthoDB" id="433560at2759"/>
<evidence type="ECO:0000313" key="1">
    <source>
        <dbReference type="EMBL" id="CAI4013426.1"/>
    </source>
</evidence>
<keyword evidence="3" id="KW-1185">Reference proteome</keyword>
<dbReference type="EMBL" id="CAMXCT030005857">
    <property type="protein sequence ID" value="CAL4800738.1"/>
    <property type="molecule type" value="Genomic_DNA"/>
</dbReference>
<gene>
    <name evidence="1" type="ORF">C1SCF055_LOCUS38397</name>
</gene>
<dbReference type="Proteomes" id="UP001152797">
    <property type="component" value="Unassembled WGS sequence"/>
</dbReference>
<name>A0A9P1DQ14_9DINO</name>
<dbReference type="AlphaFoldDB" id="A0A9P1DQ14"/>
<accession>A0A9P1DQ14</accession>